<gene>
    <name evidence="1" type="ORF">JFY71_05430</name>
</gene>
<proteinExistence type="predicted"/>
<evidence type="ECO:0000313" key="2">
    <source>
        <dbReference type="Proteomes" id="UP000595814"/>
    </source>
</evidence>
<dbReference type="Proteomes" id="UP000595814">
    <property type="component" value="Chromosome"/>
</dbReference>
<protein>
    <submittedName>
        <fullName evidence="1">Iron ABC transporter permease</fullName>
    </submittedName>
</protein>
<reference evidence="1 2" key="1">
    <citation type="journal article" date="2022" name="Int. J. Syst. Evol. Microbiol.">
        <title>Miniphocaeibacter halophilus sp. nov., an ammonium-tolerant acetate-producing bacterium isolated from a biogas system.</title>
        <authorList>
            <person name="Schnurer A."/>
            <person name="Singh A."/>
            <person name="Bi S."/>
            <person name="Qiao W."/>
            <person name="Westerholm M."/>
        </authorList>
    </citation>
    <scope>NUCLEOTIDE SEQUENCE [LARGE SCALE GENOMIC DNA]</scope>
    <source>
        <strain evidence="1 2">AMB_01</strain>
    </source>
</reference>
<name>A0AC61MTE0_9FIRM</name>
<keyword evidence="2" id="KW-1185">Reference proteome</keyword>
<organism evidence="1 2">
    <name type="scientific">Miniphocaeibacter halophilus</name>
    <dbReference type="NCBI Taxonomy" id="2931922"/>
    <lineage>
        <taxon>Bacteria</taxon>
        <taxon>Bacillati</taxon>
        <taxon>Bacillota</taxon>
        <taxon>Tissierellia</taxon>
        <taxon>Tissierellales</taxon>
        <taxon>Peptoniphilaceae</taxon>
        <taxon>Miniphocaeibacter</taxon>
    </lineage>
</organism>
<dbReference type="EMBL" id="CP066744">
    <property type="protein sequence ID" value="QQK08979.1"/>
    <property type="molecule type" value="Genomic_DNA"/>
</dbReference>
<evidence type="ECO:0000313" key="1">
    <source>
        <dbReference type="EMBL" id="QQK08979.1"/>
    </source>
</evidence>
<sequence length="350" mass="37630">MNRNKTNNLRKKINKDNIILIFLLVMLIILALFSITLGRYGIPFKTVYTTIKDVVFGNLAIDSKEASVIFIIRIPRIIMAIIVGASLSVAGAAYQGMFKNPMVSPDLLGVAAGASVGACIGLLLSLNSIEVQILAFVSGLIAVLLVMLISSAVSQTGSNNLLTLVLSGTVISSLCTAVTSLIKYIADTETKLPEITFWLMGSLAKTGAWKNVIVLLIMFLIGAIPLYFLRWKINVMAFGEEEAQTMGIDTKKLRIIIITCSTLLTASSVATCGVIGWVGLVVPHISRFLVGPNYLKLLPCSMLAGGLFMLLVDTVARNLTAGEIPLGILTSIIGAPVFIYMLFKGRKAWS</sequence>
<accession>A0AC61MTE0</accession>